<dbReference type="SUPFAM" id="SSF52833">
    <property type="entry name" value="Thioredoxin-like"/>
    <property type="match status" value="1"/>
</dbReference>
<dbReference type="Pfam" id="PF00043">
    <property type="entry name" value="GST_C"/>
    <property type="match status" value="1"/>
</dbReference>
<dbReference type="PANTHER" id="PTHR43969">
    <property type="entry name" value="GLUTATHIONE S TRANSFERASE D10, ISOFORM A-RELATED"/>
    <property type="match status" value="1"/>
</dbReference>
<organism evidence="4">
    <name type="scientific">Hellea balneolensis</name>
    <dbReference type="NCBI Taxonomy" id="287478"/>
    <lineage>
        <taxon>Bacteria</taxon>
        <taxon>Pseudomonadati</taxon>
        <taxon>Pseudomonadota</taxon>
        <taxon>Alphaproteobacteria</taxon>
        <taxon>Maricaulales</taxon>
        <taxon>Robiginitomaculaceae</taxon>
        <taxon>Hellea</taxon>
    </lineage>
</organism>
<dbReference type="Gene3D" id="3.40.30.10">
    <property type="entry name" value="Glutaredoxin"/>
    <property type="match status" value="1"/>
</dbReference>
<dbReference type="PROSITE" id="PS50404">
    <property type="entry name" value="GST_NTER"/>
    <property type="match status" value="1"/>
</dbReference>
<protein>
    <submittedName>
        <fullName evidence="4">Glutathione S-transferase family protein</fullName>
    </submittedName>
</protein>
<reference evidence="4" key="1">
    <citation type="journal article" date="2020" name="mSystems">
        <title>Genome- and Community-Level Interaction Insights into Carbon Utilization and Element Cycling Functions of Hydrothermarchaeota in Hydrothermal Sediment.</title>
        <authorList>
            <person name="Zhou Z."/>
            <person name="Liu Y."/>
            <person name="Xu W."/>
            <person name="Pan J."/>
            <person name="Luo Z.H."/>
            <person name="Li M."/>
        </authorList>
    </citation>
    <scope>NUCLEOTIDE SEQUENCE [LARGE SCALE GENOMIC DNA]</scope>
    <source>
        <strain evidence="4">HyVt-485</strain>
    </source>
</reference>
<dbReference type="Gene3D" id="1.20.1050.10">
    <property type="match status" value="1"/>
</dbReference>
<dbReference type="InterPro" id="IPR004045">
    <property type="entry name" value="Glutathione_S-Trfase_N"/>
</dbReference>
<dbReference type="Pfam" id="PF13409">
    <property type="entry name" value="GST_N_2"/>
    <property type="match status" value="1"/>
</dbReference>
<dbReference type="Proteomes" id="UP000885830">
    <property type="component" value="Unassembled WGS sequence"/>
</dbReference>
<evidence type="ECO:0000313" key="4">
    <source>
        <dbReference type="EMBL" id="HHL43867.1"/>
    </source>
</evidence>
<dbReference type="InterPro" id="IPR004046">
    <property type="entry name" value="GST_C"/>
</dbReference>
<evidence type="ECO:0000259" key="3">
    <source>
        <dbReference type="PROSITE" id="PS50405"/>
    </source>
</evidence>
<dbReference type="PANTHER" id="PTHR43969:SF9">
    <property type="entry name" value="GLUTATHIONE S TRANSFERASE D10, ISOFORM A-RELATED"/>
    <property type="match status" value="1"/>
</dbReference>
<comment type="caution">
    <text evidence="4">The sequence shown here is derived from an EMBL/GenBank/DDBJ whole genome shotgun (WGS) entry which is preliminary data.</text>
</comment>
<dbReference type="GO" id="GO:0004364">
    <property type="term" value="F:glutathione transferase activity"/>
    <property type="evidence" value="ECO:0007669"/>
    <property type="project" value="TreeGrafter"/>
</dbReference>
<dbReference type="AlphaFoldDB" id="A0A7C5R7X4"/>
<dbReference type="InterPro" id="IPR036249">
    <property type="entry name" value="Thioredoxin-like_sf"/>
</dbReference>
<dbReference type="InterPro" id="IPR010987">
    <property type="entry name" value="Glutathione-S-Trfase_C-like"/>
</dbReference>
<dbReference type="EMBL" id="DRMJ01000504">
    <property type="protein sequence ID" value="HHL43867.1"/>
    <property type="molecule type" value="Genomic_DNA"/>
</dbReference>
<dbReference type="GO" id="GO:0006749">
    <property type="term" value="P:glutathione metabolic process"/>
    <property type="evidence" value="ECO:0007669"/>
    <property type="project" value="TreeGrafter"/>
</dbReference>
<dbReference type="SFLD" id="SFLDS00019">
    <property type="entry name" value="Glutathione_Transferase_(cytos"/>
    <property type="match status" value="1"/>
</dbReference>
<proteinExistence type="predicted"/>
<evidence type="ECO:0000256" key="1">
    <source>
        <dbReference type="ARBA" id="ARBA00011738"/>
    </source>
</evidence>
<dbReference type="InterPro" id="IPR040079">
    <property type="entry name" value="Glutathione_S-Trfase"/>
</dbReference>
<name>A0A7C5R7X4_9PROT</name>
<comment type="subunit">
    <text evidence="1">Homodimer.</text>
</comment>
<accession>A0A7C5R7X4</accession>
<dbReference type="InterPro" id="IPR036282">
    <property type="entry name" value="Glutathione-S-Trfase_C_sf"/>
</dbReference>
<dbReference type="SFLD" id="SFLDG00358">
    <property type="entry name" value="Main_(cytGST)"/>
    <property type="match status" value="1"/>
</dbReference>
<sequence>MLNIYGHFLSMPSNKVRLCASYLGLPHEYHHVDLQTGANSLPEYLEINPHGRVPAIDDDGFLLSQSDAINRYLCAVSGPSTFYPDDIKQQAIINQWTDFSSQHVLMDMARVFFNRVVVKFLGEKPDEAGIAIGIKRMERDMPYLDTQLTDNDYICGEHITLADIGMIAALEPAEMVGFDLTPYPHIVKWRETVMKRGFYNRVHNHFGAEMQK</sequence>
<feature type="domain" description="GST N-terminal" evidence="2">
    <location>
        <begin position="1"/>
        <end position="81"/>
    </location>
</feature>
<dbReference type="PROSITE" id="PS50405">
    <property type="entry name" value="GST_CTER"/>
    <property type="match status" value="1"/>
</dbReference>
<gene>
    <name evidence="4" type="ORF">ENJ42_09625</name>
</gene>
<feature type="domain" description="GST C-terminal" evidence="3">
    <location>
        <begin position="86"/>
        <end position="212"/>
    </location>
</feature>
<dbReference type="SUPFAM" id="SSF47616">
    <property type="entry name" value="GST C-terminal domain-like"/>
    <property type="match status" value="1"/>
</dbReference>
<evidence type="ECO:0000259" key="2">
    <source>
        <dbReference type="PROSITE" id="PS50404"/>
    </source>
</evidence>